<reference evidence="5" key="1">
    <citation type="submission" date="2025-08" db="UniProtKB">
        <authorList>
            <consortium name="RefSeq"/>
        </authorList>
    </citation>
    <scope>IDENTIFICATION</scope>
</reference>
<dbReference type="GO" id="GO:0016020">
    <property type="term" value="C:membrane"/>
    <property type="evidence" value="ECO:0007669"/>
    <property type="project" value="InterPro"/>
</dbReference>
<gene>
    <name evidence="5" type="primary">LOC107271249</name>
</gene>
<feature type="signal peptide" evidence="3">
    <location>
        <begin position="1"/>
        <end position="20"/>
    </location>
</feature>
<feature type="compositionally biased region" description="Polar residues" evidence="1">
    <location>
        <begin position="472"/>
        <end position="482"/>
    </location>
</feature>
<organism evidence="4 5">
    <name type="scientific">Cephus cinctus</name>
    <name type="common">Wheat stem sawfly</name>
    <dbReference type="NCBI Taxonomy" id="211228"/>
    <lineage>
        <taxon>Eukaryota</taxon>
        <taxon>Metazoa</taxon>
        <taxon>Ecdysozoa</taxon>
        <taxon>Arthropoda</taxon>
        <taxon>Hexapoda</taxon>
        <taxon>Insecta</taxon>
        <taxon>Pterygota</taxon>
        <taxon>Neoptera</taxon>
        <taxon>Endopterygota</taxon>
        <taxon>Hymenoptera</taxon>
        <taxon>Cephoidea</taxon>
        <taxon>Cephidae</taxon>
        <taxon>Cephus</taxon>
    </lineage>
</organism>
<accession>A0AAJ7C6B4</accession>
<dbReference type="GeneID" id="107271249"/>
<dbReference type="Proteomes" id="UP000694920">
    <property type="component" value="Unplaced"/>
</dbReference>
<feature type="compositionally biased region" description="Basic and acidic residues" evidence="1">
    <location>
        <begin position="457"/>
        <end position="468"/>
    </location>
</feature>
<feature type="compositionally biased region" description="Acidic residues" evidence="1">
    <location>
        <begin position="432"/>
        <end position="442"/>
    </location>
</feature>
<dbReference type="KEGG" id="ccin:107271249"/>
<evidence type="ECO:0000313" key="5">
    <source>
        <dbReference type="RefSeq" id="XP_015602491.1"/>
    </source>
</evidence>
<keyword evidence="2" id="KW-0472">Membrane</keyword>
<dbReference type="AlphaFoldDB" id="A0AAJ7C6B4"/>
<evidence type="ECO:0000256" key="1">
    <source>
        <dbReference type="SAM" id="MobiDB-lite"/>
    </source>
</evidence>
<evidence type="ECO:0000313" key="4">
    <source>
        <dbReference type="Proteomes" id="UP000694920"/>
    </source>
</evidence>
<keyword evidence="2" id="KW-1133">Transmembrane helix</keyword>
<evidence type="ECO:0000256" key="2">
    <source>
        <dbReference type="SAM" id="Phobius"/>
    </source>
</evidence>
<feature type="transmembrane region" description="Helical" evidence="2">
    <location>
        <begin position="333"/>
        <end position="357"/>
    </location>
</feature>
<proteinExistence type="predicted"/>
<dbReference type="PANTHER" id="PTHR23352">
    <property type="entry name" value="NEURAL PROLIFERATION DIFFERENTIATION AND CONTROL PROTEIN-1 NPDC-1 PROTEIN"/>
    <property type="match status" value="1"/>
</dbReference>
<dbReference type="RefSeq" id="XP_015602491.1">
    <property type="nucleotide sequence ID" value="XM_015747005.2"/>
</dbReference>
<keyword evidence="2" id="KW-0812">Transmembrane</keyword>
<keyword evidence="3" id="KW-0732">Signal</keyword>
<name>A0AAJ7C6B4_CEPCN</name>
<dbReference type="PANTHER" id="PTHR23352:SF2">
    <property type="entry name" value="NEURAL PROLIFERATION DIFFERENTIATION AND CONTROL PROTEIN 1"/>
    <property type="match status" value="1"/>
</dbReference>
<protein>
    <submittedName>
        <fullName evidence="5">Uncharacterized protein LOC107271249 isoform X1</fullName>
    </submittedName>
</protein>
<feature type="region of interest" description="Disordered" evidence="1">
    <location>
        <begin position="420"/>
        <end position="482"/>
    </location>
</feature>
<evidence type="ECO:0000256" key="3">
    <source>
        <dbReference type="SAM" id="SignalP"/>
    </source>
</evidence>
<keyword evidence="4" id="KW-1185">Reference proteome</keyword>
<feature type="chain" id="PRO_5042539655" evidence="3">
    <location>
        <begin position="21"/>
        <end position="482"/>
    </location>
</feature>
<dbReference type="InterPro" id="IPR009635">
    <property type="entry name" value="NPDC1"/>
</dbReference>
<dbReference type="Pfam" id="PF06809">
    <property type="entry name" value="NPDC1"/>
    <property type="match status" value="1"/>
</dbReference>
<sequence>MRCRLLPGTIFLLLVTLTIGEIEYYPDVLPESPKDITLKQVARYLEAQSHQQHYYPRLPTHFKSRNHKEHLLELLREKEKNILDDLTEKSHIIDVLQNQLKELDYQQQIQKNNFFNDLAPRNERQRAFYELESIPRQFPNNYGNFRIPILEKPSENGLNFENTERNYPVVNVPIAPVSHKQERYLNRGMKEEPFSIFPGRHVQFHKDLSGDNVDDSIVNRETTEPIVQFTFKFDDSNLADKDPIAVKPNDPRYYQDNPFSTVVDRSTNDPVKVIESHEEANENSPKTKELVPEQNAYGNKFQDINSGMMPEPQRRAEHDPLVLPVDHQINSDIFIIATVAGCSAAAMFALVLISLTWCRLILPRLQRGAKAAADIEYPAYGVTGPNKDISPSGDQRLAQSAQMYHFQHQKQQIIAMENRTAASRDPGSVSEAESEEENEEGDYTVYECPGLAPTGEMEVKNPLFHDDPTPATPAQNNQQGDH</sequence>